<evidence type="ECO:0008006" key="4">
    <source>
        <dbReference type="Google" id="ProtNLM"/>
    </source>
</evidence>
<feature type="transmembrane region" description="Helical" evidence="1">
    <location>
        <begin position="151"/>
        <end position="169"/>
    </location>
</feature>
<dbReference type="InterPro" id="IPR035439">
    <property type="entry name" value="UPF0145_dom_sf"/>
</dbReference>
<sequence length="170" mass="18116">MRIEDIEIHVGEADFEYTPIRRLEAKCEATMAFSPAPTVDEMNGKLRAMASKLGANAIINVRYDSGVSLTSWKSMKGTGLAVLKLSDETQCAVCAETIKRAALKCRFCGVDVPQASKEPVTEPSASAEPAASATEDATVAAPLRETNNPQLWLIIAAGILVVLTFIGMAS</sequence>
<dbReference type="RefSeq" id="WP_346245367.1">
    <property type="nucleotide sequence ID" value="NZ_JBDIZK010000002.1"/>
</dbReference>
<name>A0ABV0B463_9SPHN</name>
<keyword evidence="3" id="KW-1185">Reference proteome</keyword>
<proteinExistence type="predicted"/>
<dbReference type="EMBL" id="JBDIZK010000002">
    <property type="protein sequence ID" value="MEN3746363.1"/>
    <property type="molecule type" value="Genomic_DNA"/>
</dbReference>
<comment type="caution">
    <text evidence="2">The sequence shown here is derived from an EMBL/GenBank/DDBJ whole genome shotgun (WGS) entry which is preliminary data.</text>
</comment>
<dbReference type="Proteomes" id="UP001427805">
    <property type="component" value="Unassembled WGS sequence"/>
</dbReference>
<reference evidence="2 3" key="1">
    <citation type="submission" date="2024-05" db="EMBL/GenBank/DDBJ databases">
        <title>Sphingomonas sp. HF-S3 16S ribosomal RNA gene Genome sequencing and assembly.</title>
        <authorList>
            <person name="Lee H."/>
        </authorList>
    </citation>
    <scope>NUCLEOTIDE SEQUENCE [LARGE SCALE GENOMIC DNA]</scope>
    <source>
        <strain evidence="2 3">HF-S3</strain>
    </source>
</reference>
<dbReference type="CDD" id="cd00029">
    <property type="entry name" value="C1"/>
    <property type="match status" value="1"/>
</dbReference>
<evidence type="ECO:0000313" key="3">
    <source>
        <dbReference type="Proteomes" id="UP001427805"/>
    </source>
</evidence>
<organism evidence="2 3">
    <name type="scientific">Sphingomonas rustica</name>
    <dbReference type="NCBI Taxonomy" id="3103142"/>
    <lineage>
        <taxon>Bacteria</taxon>
        <taxon>Pseudomonadati</taxon>
        <taxon>Pseudomonadota</taxon>
        <taxon>Alphaproteobacteria</taxon>
        <taxon>Sphingomonadales</taxon>
        <taxon>Sphingomonadaceae</taxon>
        <taxon>Sphingomonas</taxon>
    </lineage>
</organism>
<accession>A0ABV0B463</accession>
<keyword evidence="1" id="KW-0812">Transmembrane</keyword>
<keyword evidence="1" id="KW-0472">Membrane</keyword>
<protein>
    <recommendedName>
        <fullName evidence="4">Heavy metal-binding domain-containing protein</fullName>
    </recommendedName>
</protein>
<evidence type="ECO:0000313" key="2">
    <source>
        <dbReference type="EMBL" id="MEN3746363.1"/>
    </source>
</evidence>
<gene>
    <name evidence="2" type="ORF">TPR58_04225</name>
</gene>
<dbReference type="SUPFAM" id="SSF117782">
    <property type="entry name" value="YbjQ-like"/>
    <property type="match status" value="1"/>
</dbReference>
<evidence type="ECO:0000256" key="1">
    <source>
        <dbReference type="SAM" id="Phobius"/>
    </source>
</evidence>
<keyword evidence="1" id="KW-1133">Transmembrane helix</keyword>